<keyword evidence="1" id="KW-0732">Signal</keyword>
<dbReference type="EMBL" id="JAFEJA010000002">
    <property type="protein sequence ID" value="MBM9623465.1"/>
    <property type="molecule type" value="Genomic_DNA"/>
</dbReference>
<gene>
    <name evidence="2" type="ORF">JE024_33240</name>
</gene>
<feature type="chain" id="PRO_5045913166" evidence="1">
    <location>
        <begin position="33"/>
        <end position="110"/>
    </location>
</feature>
<protein>
    <submittedName>
        <fullName evidence="2">Beta-Ig-H3/fasciclin</fullName>
    </submittedName>
</protein>
<keyword evidence="3" id="KW-1185">Reference proteome</keyword>
<evidence type="ECO:0000313" key="2">
    <source>
        <dbReference type="EMBL" id="MBM9623465.1"/>
    </source>
</evidence>
<feature type="signal peptide" evidence="1">
    <location>
        <begin position="1"/>
        <end position="32"/>
    </location>
</feature>
<comment type="caution">
    <text evidence="2">The sequence shown here is derived from an EMBL/GenBank/DDBJ whole genome shotgun (WGS) entry which is preliminary data.</text>
</comment>
<sequence>MASPFLRKAAAAASGAAVAGGLLIVPAGAAQAATAQPTAGGTAPACIGRYVEGQVDGFFVSLSNGCGRTMRVQVVVNSAPDSPCYTLSAGSHRTYTYEGILGTYDRTAVC</sequence>
<organism evidence="2 3">
    <name type="scientific">Streptomyces zhihengii</name>
    <dbReference type="NCBI Taxonomy" id="1818004"/>
    <lineage>
        <taxon>Bacteria</taxon>
        <taxon>Bacillati</taxon>
        <taxon>Actinomycetota</taxon>
        <taxon>Actinomycetes</taxon>
        <taxon>Kitasatosporales</taxon>
        <taxon>Streptomycetaceae</taxon>
        <taxon>Streptomyces</taxon>
    </lineage>
</organism>
<name>A0ABS2V0V1_9ACTN</name>
<dbReference type="Gene3D" id="2.60.40.20">
    <property type="entry name" value="Alpha-amylase inhibitor"/>
    <property type="match status" value="1"/>
</dbReference>
<dbReference type="InterPro" id="IPR036379">
    <property type="entry name" value="A-amylase_inhib_sf"/>
</dbReference>
<accession>A0ABS2V0V1</accession>
<dbReference type="SUPFAM" id="SSF49498">
    <property type="entry name" value="alpha-Amylase inhibitor tendamistat"/>
    <property type="match status" value="1"/>
</dbReference>
<proteinExistence type="predicted"/>
<dbReference type="RefSeq" id="WP_205377597.1">
    <property type="nucleotide sequence ID" value="NZ_JAFEJA010000002.1"/>
</dbReference>
<evidence type="ECO:0000256" key="1">
    <source>
        <dbReference type="SAM" id="SignalP"/>
    </source>
</evidence>
<dbReference type="Proteomes" id="UP000664109">
    <property type="component" value="Unassembled WGS sequence"/>
</dbReference>
<reference evidence="2 3" key="1">
    <citation type="journal article" date="2016" name="Arch. Microbiol.">
        <title>Streptomyces zhihengii sp. nov., isolated from rhizospheric soil of Psammosilene tunicoides.</title>
        <authorList>
            <person name="Huang M.J."/>
            <person name="Fei J.J."/>
            <person name="Salam N."/>
            <person name="Kim C.J."/>
            <person name="Hozzein W.N."/>
            <person name="Xiao M."/>
            <person name="Huang H.Q."/>
            <person name="Li W.J."/>
        </authorList>
    </citation>
    <scope>NUCLEOTIDE SEQUENCE [LARGE SCALE GENOMIC DNA]</scope>
    <source>
        <strain evidence="2 3">YIM T102</strain>
    </source>
</reference>
<evidence type="ECO:0000313" key="3">
    <source>
        <dbReference type="Proteomes" id="UP000664109"/>
    </source>
</evidence>